<keyword evidence="2 5" id="KW-0812">Transmembrane</keyword>
<evidence type="ECO:0000256" key="5">
    <source>
        <dbReference type="PROSITE-ProRule" id="PRU00581"/>
    </source>
</evidence>
<evidence type="ECO:0000313" key="8">
    <source>
        <dbReference type="Proteomes" id="UP000887574"/>
    </source>
</evidence>
<evidence type="ECO:0000259" key="7">
    <source>
        <dbReference type="PROSITE" id="PS51225"/>
    </source>
</evidence>
<evidence type="ECO:0000313" key="9">
    <source>
        <dbReference type="WBParaSite" id="jg19017"/>
    </source>
</evidence>
<keyword evidence="4 5" id="KW-0472">Membrane</keyword>
<evidence type="ECO:0000256" key="3">
    <source>
        <dbReference type="ARBA" id="ARBA00022989"/>
    </source>
</evidence>
<proteinExistence type="predicted"/>
<feature type="domain" description="MARVEL" evidence="7">
    <location>
        <begin position="7"/>
        <end position="129"/>
    </location>
</feature>
<evidence type="ECO:0000256" key="4">
    <source>
        <dbReference type="ARBA" id="ARBA00023136"/>
    </source>
</evidence>
<evidence type="ECO:0000256" key="6">
    <source>
        <dbReference type="SAM" id="Phobius"/>
    </source>
</evidence>
<dbReference type="WBParaSite" id="jg19017">
    <property type="protein sequence ID" value="jg19017"/>
    <property type="gene ID" value="jg19017"/>
</dbReference>
<accession>A0A915DFI5</accession>
<dbReference type="AlphaFoldDB" id="A0A915DFI5"/>
<feature type="transmembrane region" description="Helical" evidence="6">
    <location>
        <begin position="12"/>
        <end position="35"/>
    </location>
</feature>
<feature type="transmembrane region" description="Helical" evidence="6">
    <location>
        <begin position="69"/>
        <end position="93"/>
    </location>
</feature>
<evidence type="ECO:0000256" key="2">
    <source>
        <dbReference type="ARBA" id="ARBA00022692"/>
    </source>
</evidence>
<sequence>MPFNSTRLKNLPYVLKLNTIGATILVILSVGSASYQPPGTYFVWMTSVFALITDLFFNKHNSSFLSWPLVECIFSILFGITYFISAWLCIMVGSTYNEGSLAFTLAGVFCLGNFIQYTFNLFLFVRIWIADQRKAMNVIDTSSFGVSSYGSP</sequence>
<keyword evidence="8" id="KW-1185">Reference proteome</keyword>
<keyword evidence="3 6" id="KW-1133">Transmembrane helix</keyword>
<dbReference type="GO" id="GO:0016020">
    <property type="term" value="C:membrane"/>
    <property type="evidence" value="ECO:0007669"/>
    <property type="project" value="UniProtKB-SubCell"/>
</dbReference>
<name>A0A915DFI5_9BILA</name>
<reference evidence="9" key="1">
    <citation type="submission" date="2022-11" db="UniProtKB">
        <authorList>
            <consortium name="WormBaseParasite"/>
        </authorList>
    </citation>
    <scope>IDENTIFICATION</scope>
</reference>
<evidence type="ECO:0000256" key="1">
    <source>
        <dbReference type="ARBA" id="ARBA00004141"/>
    </source>
</evidence>
<comment type="subcellular location">
    <subcellularLocation>
        <location evidence="1">Membrane</location>
        <topology evidence="1">Multi-pass membrane protein</topology>
    </subcellularLocation>
</comment>
<protein>
    <submittedName>
        <fullName evidence="9">MARVEL domain-containing protein</fullName>
    </submittedName>
</protein>
<dbReference type="Proteomes" id="UP000887574">
    <property type="component" value="Unplaced"/>
</dbReference>
<feature type="transmembrane region" description="Helical" evidence="6">
    <location>
        <begin position="105"/>
        <end position="129"/>
    </location>
</feature>
<dbReference type="PROSITE" id="PS51225">
    <property type="entry name" value="MARVEL"/>
    <property type="match status" value="1"/>
</dbReference>
<organism evidence="8 9">
    <name type="scientific">Ditylenchus dipsaci</name>
    <dbReference type="NCBI Taxonomy" id="166011"/>
    <lineage>
        <taxon>Eukaryota</taxon>
        <taxon>Metazoa</taxon>
        <taxon>Ecdysozoa</taxon>
        <taxon>Nematoda</taxon>
        <taxon>Chromadorea</taxon>
        <taxon>Rhabditida</taxon>
        <taxon>Tylenchina</taxon>
        <taxon>Tylenchomorpha</taxon>
        <taxon>Sphaerularioidea</taxon>
        <taxon>Anguinidae</taxon>
        <taxon>Anguininae</taxon>
        <taxon>Ditylenchus</taxon>
    </lineage>
</organism>
<feature type="transmembrane region" description="Helical" evidence="6">
    <location>
        <begin position="41"/>
        <end position="57"/>
    </location>
</feature>
<dbReference type="InterPro" id="IPR008253">
    <property type="entry name" value="Marvel"/>
</dbReference>